<dbReference type="EMBL" id="CAJZBQ010000010">
    <property type="protein sequence ID" value="CAG9313239.1"/>
    <property type="molecule type" value="Genomic_DNA"/>
</dbReference>
<evidence type="ECO:0000256" key="1">
    <source>
        <dbReference type="ARBA" id="ARBA00022741"/>
    </source>
</evidence>
<keyword evidence="3" id="KW-0732">Signal</keyword>
<reference evidence="4" key="1">
    <citation type="submission" date="2021-09" db="EMBL/GenBank/DDBJ databases">
        <authorList>
            <consortium name="AG Swart"/>
            <person name="Singh M."/>
            <person name="Singh A."/>
            <person name="Seah K."/>
            <person name="Emmerich C."/>
        </authorList>
    </citation>
    <scope>NUCLEOTIDE SEQUENCE</scope>
    <source>
        <strain evidence="4">ATCC30299</strain>
    </source>
</reference>
<dbReference type="Proteomes" id="UP001162131">
    <property type="component" value="Unassembled WGS sequence"/>
</dbReference>
<keyword evidence="1" id="KW-0547">Nucleotide-binding</keyword>
<protein>
    <recommendedName>
        <fullName evidence="6">HIT domain-containing protein</fullName>
    </recommendedName>
</protein>
<dbReference type="GO" id="GO:0016787">
    <property type="term" value="F:hydrolase activity"/>
    <property type="evidence" value="ECO:0007669"/>
    <property type="project" value="UniProtKB-KW"/>
</dbReference>
<dbReference type="PANTHER" id="PTHR12486:SF5">
    <property type="entry name" value="ADENOSINE 5'-MONOPHOSPHORAMIDASE HINT3"/>
    <property type="match status" value="1"/>
</dbReference>
<dbReference type="SUPFAM" id="SSF54197">
    <property type="entry name" value="HIT-like"/>
    <property type="match status" value="1"/>
</dbReference>
<dbReference type="AlphaFoldDB" id="A0AAU9IN92"/>
<proteinExistence type="predicted"/>
<gene>
    <name evidence="4" type="ORF">BSTOLATCC_MIC8512</name>
</gene>
<evidence type="ECO:0008006" key="6">
    <source>
        <dbReference type="Google" id="ProtNLM"/>
    </source>
</evidence>
<keyword evidence="2" id="KW-0378">Hydrolase</keyword>
<dbReference type="InterPro" id="IPR036265">
    <property type="entry name" value="HIT-like_sf"/>
</dbReference>
<evidence type="ECO:0000256" key="2">
    <source>
        <dbReference type="ARBA" id="ARBA00022801"/>
    </source>
</evidence>
<evidence type="ECO:0000313" key="5">
    <source>
        <dbReference type="Proteomes" id="UP001162131"/>
    </source>
</evidence>
<dbReference type="PANTHER" id="PTHR12486">
    <property type="entry name" value="APRATAXIN-RELATED"/>
    <property type="match status" value="1"/>
</dbReference>
<accession>A0AAU9IN92</accession>
<comment type="caution">
    <text evidence="4">The sequence shown here is derived from an EMBL/GenBank/DDBJ whole genome shotgun (WGS) entry which is preliminary data.</text>
</comment>
<dbReference type="Pfam" id="PF11969">
    <property type="entry name" value="DcpS_C"/>
    <property type="match status" value="1"/>
</dbReference>
<name>A0AAU9IN92_9CILI</name>
<sequence>MIIKTILILVWVSIIYFILSVGGDILDRAPAENCDYCAIANNTIPKRKFYESEEIVAFNAPEPSCKRHYLITPIEHIKNVHSSEVTCELINSMQKVCLDLLENHNRENLKNRIFFDNPPFYNVKHLHLNCMGCDKSDESPFSFRFYSNIFSELASPDTTQKCQDSSVFTNNTNTNKDL</sequence>
<dbReference type="GO" id="GO:0000166">
    <property type="term" value="F:nucleotide binding"/>
    <property type="evidence" value="ECO:0007669"/>
    <property type="project" value="UniProtKB-KW"/>
</dbReference>
<organism evidence="4 5">
    <name type="scientific">Blepharisma stoltei</name>
    <dbReference type="NCBI Taxonomy" id="1481888"/>
    <lineage>
        <taxon>Eukaryota</taxon>
        <taxon>Sar</taxon>
        <taxon>Alveolata</taxon>
        <taxon>Ciliophora</taxon>
        <taxon>Postciliodesmatophora</taxon>
        <taxon>Heterotrichea</taxon>
        <taxon>Heterotrichida</taxon>
        <taxon>Blepharismidae</taxon>
        <taxon>Blepharisma</taxon>
    </lineage>
</organism>
<evidence type="ECO:0000313" key="4">
    <source>
        <dbReference type="EMBL" id="CAG9313239.1"/>
    </source>
</evidence>
<feature type="chain" id="PRO_5043863266" description="HIT domain-containing protein" evidence="3">
    <location>
        <begin position="24"/>
        <end position="178"/>
    </location>
</feature>
<dbReference type="Gene3D" id="3.30.428.10">
    <property type="entry name" value="HIT-like"/>
    <property type="match status" value="1"/>
</dbReference>
<evidence type="ECO:0000256" key="3">
    <source>
        <dbReference type="SAM" id="SignalP"/>
    </source>
</evidence>
<feature type="signal peptide" evidence="3">
    <location>
        <begin position="1"/>
        <end position="23"/>
    </location>
</feature>
<keyword evidence="5" id="KW-1185">Reference proteome</keyword>